<protein>
    <recommendedName>
        <fullName evidence="1">Type I restriction enzyme HindI endonuclease subunit-like C-terminal domain-containing protein</fullName>
    </recommendedName>
</protein>
<dbReference type="AlphaFoldDB" id="A0A653EBS7"/>
<accession>A0A653EBS7</accession>
<dbReference type="EMBL" id="LR589062">
    <property type="protein sequence ID" value="VTO94824.1"/>
    <property type="molecule type" value="Genomic_DNA"/>
</dbReference>
<proteinExistence type="predicted"/>
<dbReference type="Pfam" id="PF11867">
    <property type="entry name" value="T1RH-like_C"/>
    <property type="match status" value="1"/>
</dbReference>
<evidence type="ECO:0000313" key="2">
    <source>
        <dbReference type="EMBL" id="VTO94824.1"/>
    </source>
</evidence>
<reference evidence="2" key="1">
    <citation type="submission" date="2019-05" db="EMBL/GenBank/DDBJ databases">
        <authorList>
            <person name="Naeem R."/>
            <person name="Antony C."/>
            <person name="Guan Q."/>
        </authorList>
    </citation>
    <scope>NUCLEOTIDE SEQUENCE</scope>
    <source>
        <strain evidence="2">2</strain>
    </source>
</reference>
<feature type="domain" description="Type I restriction enzyme HindI endonuclease subunit-like C-terminal" evidence="1">
    <location>
        <begin position="8"/>
        <end position="59"/>
    </location>
</feature>
<name>A0A653EBS7_9MYCO</name>
<gene>
    <name evidence="2" type="ORF">BIN_B_00298</name>
</gene>
<dbReference type="InterPro" id="IPR021810">
    <property type="entry name" value="T1RH-like_C"/>
</dbReference>
<evidence type="ECO:0000259" key="1">
    <source>
        <dbReference type="Pfam" id="PF11867"/>
    </source>
</evidence>
<organism evidence="2">
    <name type="scientific">Mycobacterium riyadhense</name>
    <dbReference type="NCBI Taxonomy" id="486698"/>
    <lineage>
        <taxon>Bacteria</taxon>
        <taxon>Bacillati</taxon>
        <taxon>Actinomycetota</taxon>
        <taxon>Actinomycetes</taxon>
        <taxon>Mycobacteriales</taxon>
        <taxon>Mycobacteriaceae</taxon>
        <taxon>Mycobacterium</taxon>
    </lineage>
</organism>
<sequence>MAETAPPRVRLNLVRQRAFSERIGDLMRRYTDPQLASAEVIAELIEMAKEVAAEGNRGKLFSRRYPRTNWHFAMRWPPTNQPLNYRARTCSLRLRVNSS</sequence>